<evidence type="ECO:0000313" key="2">
    <source>
        <dbReference type="EMBL" id="MED6168096.1"/>
    </source>
</evidence>
<dbReference type="Proteomes" id="UP001341840">
    <property type="component" value="Unassembled WGS sequence"/>
</dbReference>
<gene>
    <name evidence="2" type="ORF">PIB30_009058</name>
</gene>
<organism evidence="2 3">
    <name type="scientific">Stylosanthes scabra</name>
    <dbReference type="NCBI Taxonomy" id="79078"/>
    <lineage>
        <taxon>Eukaryota</taxon>
        <taxon>Viridiplantae</taxon>
        <taxon>Streptophyta</taxon>
        <taxon>Embryophyta</taxon>
        <taxon>Tracheophyta</taxon>
        <taxon>Spermatophyta</taxon>
        <taxon>Magnoliopsida</taxon>
        <taxon>eudicotyledons</taxon>
        <taxon>Gunneridae</taxon>
        <taxon>Pentapetalae</taxon>
        <taxon>rosids</taxon>
        <taxon>fabids</taxon>
        <taxon>Fabales</taxon>
        <taxon>Fabaceae</taxon>
        <taxon>Papilionoideae</taxon>
        <taxon>50 kb inversion clade</taxon>
        <taxon>dalbergioids sensu lato</taxon>
        <taxon>Dalbergieae</taxon>
        <taxon>Pterocarpus clade</taxon>
        <taxon>Stylosanthes</taxon>
    </lineage>
</organism>
<evidence type="ECO:0000256" key="1">
    <source>
        <dbReference type="SAM" id="MobiDB-lite"/>
    </source>
</evidence>
<feature type="region of interest" description="Disordered" evidence="1">
    <location>
        <begin position="106"/>
        <end position="145"/>
    </location>
</feature>
<proteinExistence type="predicted"/>
<protein>
    <submittedName>
        <fullName evidence="2">Uncharacterized protein</fullName>
    </submittedName>
</protein>
<accession>A0ABU6V438</accession>
<name>A0ABU6V438_9FABA</name>
<keyword evidence="3" id="KW-1185">Reference proteome</keyword>
<comment type="caution">
    <text evidence="2">The sequence shown here is derived from an EMBL/GenBank/DDBJ whole genome shotgun (WGS) entry which is preliminary data.</text>
</comment>
<sequence length="145" mass="15649">MPLELPHGVTSAVTTTVTTTETNCSSPPWPSLPSNNPPEPLFAQPPSISITETCAPSYDDKVEREIELIGNLRSRSIASTRGDAVLGPGSSPSNLLGEVLTFHQHSKDPASARVFSHSDQRRGSERARSTDRSPSTSLVEHQRFS</sequence>
<feature type="compositionally biased region" description="Basic and acidic residues" evidence="1">
    <location>
        <begin position="106"/>
        <end position="131"/>
    </location>
</feature>
<evidence type="ECO:0000313" key="3">
    <source>
        <dbReference type="Proteomes" id="UP001341840"/>
    </source>
</evidence>
<feature type="region of interest" description="Disordered" evidence="1">
    <location>
        <begin position="20"/>
        <end position="46"/>
    </location>
</feature>
<feature type="region of interest" description="Disordered" evidence="1">
    <location>
        <begin position="77"/>
        <end position="96"/>
    </location>
</feature>
<feature type="compositionally biased region" description="Pro residues" evidence="1">
    <location>
        <begin position="27"/>
        <end position="40"/>
    </location>
</feature>
<reference evidence="2 3" key="1">
    <citation type="journal article" date="2023" name="Plants (Basel)">
        <title>Bridging the Gap: Combining Genomics and Transcriptomics Approaches to Understand Stylosanthes scabra, an Orphan Legume from the Brazilian Caatinga.</title>
        <authorList>
            <person name="Ferreira-Neto J.R.C."/>
            <person name="da Silva M.D."/>
            <person name="Binneck E."/>
            <person name="de Melo N.F."/>
            <person name="da Silva R.H."/>
            <person name="de Melo A.L.T.M."/>
            <person name="Pandolfi V."/>
            <person name="Bustamante F.O."/>
            <person name="Brasileiro-Vidal A.C."/>
            <person name="Benko-Iseppon A.M."/>
        </authorList>
    </citation>
    <scope>NUCLEOTIDE SEQUENCE [LARGE SCALE GENOMIC DNA]</scope>
    <source>
        <tissue evidence="2">Leaves</tissue>
    </source>
</reference>
<dbReference type="EMBL" id="JASCZI010151055">
    <property type="protein sequence ID" value="MED6168096.1"/>
    <property type="molecule type" value="Genomic_DNA"/>
</dbReference>